<feature type="transmembrane region" description="Helical" evidence="11">
    <location>
        <begin position="106"/>
        <end position="129"/>
    </location>
</feature>
<dbReference type="NCBIfam" id="TIGR01131">
    <property type="entry name" value="ATP_synt_6_or_A"/>
    <property type="match status" value="1"/>
</dbReference>
<dbReference type="OrthoDB" id="9789241at2"/>
<dbReference type="GO" id="GO:0042777">
    <property type="term" value="P:proton motive force-driven plasma membrane ATP synthesis"/>
    <property type="evidence" value="ECO:0007669"/>
    <property type="project" value="TreeGrafter"/>
</dbReference>
<name>A0A1L6MYS4_9BACT</name>
<dbReference type="InterPro" id="IPR000568">
    <property type="entry name" value="ATP_synth_F0_asu"/>
</dbReference>
<dbReference type="RefSeq" id="WP_075277237.1">
    <property type="nucleotide sequence ID" value="NZ_CP016908.1"/>
</dbReference>
<evidence type="ECO:0000256" key="8">
    <source>
        <dbReference type="ARBA" id="ARBA00023065"/>
    </source>
</evidence>
<keyword evidence="9 11" id="KW-0472">Membrane</keyword>
<keyword evidence="5 11" id="KW-0812">Transmembrane</keyword>
<evidence type="ECO:0000256" key="10">
    <source>
        <dbReference type="ARBA" id="ARBA00023310"/>
    </source>
</evidence>
<keyword evidence="6 11" id="KW-0375">Hydrogen ion transport</keyword>
<keyword evidence="8 11" id="KW-0406">Ion transport</keyword>
<feature type="transmembrane region" description="Helical" evidence="11">
    <location>
        <begin position="39"/>
        <end position="57"/>
    </location>
</feature>
<dbReference type="GO" id="GO:0046933">
    <property type="term" value="F:proton-transporting ATP synthase activity, rotational mechanism"/>
    <property type="evidence" value="ECO:0007669"/>
    <property type="project" value="UniProtKB-UniRule"/>
</dbReference>
<evidence type="ECO:0000256" key="11">
    <source>
        <dbReference type="HAMAP-Rule" id="MF_01393"/>
    </source>
</evidence>
<keyword evidence="14" id="KW-1185">Reference proteome</keyword>
<accession>A0A1L6MYS4</accession>
<keyword evidence="3 11" id="KW-0813">Transport</keyword>
<dbReference type="InterPro" id="IPR035908">
    <property type="entry name" value="F0_ATP_A_sf"/>
</dbReference>
<evidence type="ECO:0000256" key="4">
    <source>
        <dbReference type="ARBA" id="ARBA00022547"/>
    </source>
</evidence>
<evidence type="ECO:0000256" key="9">
    <source>
        <dbReference type="ARBA" id="ARBA00023136"/>
    </source>
</evidence>
<evidence type="ECO:0000256" key="7">
    <source>
        <dbReference type="ARBA" id="ARBA00022989"/>
    </source>
</evidence>
<protein>
    <recommendedName>
        <fullName evidence="11 12">ATP synthase subunit a</fullName>
    </recommendedName>
    <alternativeName>
        <fullName evidence="11">ATP synthase F0 sector subunit a</fullName>
    </alternativeName>
    <alternativeName>
        <fullName evidence="11">F-ATPase subunit 6</fullName>
    </alternativeName>
</protein>
<dbReference type="KEGG" id="pabo:BCY86_07695"/>
<keyword evidence="7 11" id="KW-1133">Transmembrane helix</keyword>
<proteinExistence type="inferred from homology"/>
<sequence length="255" mass="28548">MPEHISFFDYLLMQFPSLQHHVQALGHTLFGKPLSRHSLEPITGSVFVCLVLILLAWKARQQLNRAQGQGIIPDGTLSLRTFFEILVSIFYNMMKSMMGYKRAKRCFPLIGTASCFIFFSNFIGLIPGFSSPTSSWSITFGCALVVFILFHYYGIREHGMAYFKHFAGPIPALAPLIFPLEVISTCLRPLTLSLRLMLNMAVGHLLLTITTGIVMVAVPIPLLMLETLNATVQVVVFCLLSSIYISLATEHHQDH</sequence>
<dbReference type="GO" id="GO:0005886">
    <property type="term" value="C:plasma membrane"/>
    <property type="evidence" value="ECO:0007669"/>
    <property type="project" value="UniProtKB-SubCell"/>
</dbReference>
<dbReference type="EMBL" id="CP016908">
    <property type="protein sequence ID" value="APS00568.1"/>
    <property type="molecule type" value="Genomic_DNA"/>
</dbReference>
<dbReference type="PANTHER" id="PTHR42823">
    <property type="entry name" value="ATP SYNTHASE SUBUNIT A, CHLOROPLASTIC"/>
    <property type="match status" value="1"/>
</dbReference>
<feature type="transmembrane region" description="Helical" evidence="11">
    <location>
        <begin position="230"/>
        <end position="249"/>
    </location>
</feature>
<dbReference type="Proteomes" id="UP000185544">
    <property type="component" value="Chromosome"/>
</dbReference>
<reference evidence="13 14" key="1">
    <citation type="submission" date="2016-08" db="EMBL/GenBank/DDBJ databases">
        <title>Identification and validation of antigenic proteins from Pajaroellobacter abortibovis using de-novo genome sequence assembly and reverse vaccinology.</title>
        <authorList>
            <person name="Welly B.T."/>
            <person name="Miller M.R."/>
            <person name="Stott J.L."/>
            <person name="Blanchard M.T."/>
            <person name="Islas-Trejo A.D."/>
            <person name="O'Rourke S.M."/>
            <person name="Young A.E."/>
            <person name="Medrano J.F."/>
            <person name="Van Eenennaam A.L."/>
        </authorList>
    </citation>
    <scope>NUCLEOTIDE SEQUENCE [LARGE SCALE GENOMIC DNA]</scope>
    <source>
        <strain evidence="13 14">BTF92-0548A/99-0131</strain>
    </source>
</reference>
<dbReference type="PANTHER" id="PTHR42823:SF3">
    <property type="entry name" value="ATP SYNTHASE SUBUNIT A, CHLOROPLASTIC"/>
    <property type="match status" value="1"/>
</dbReference>
<feature type="transmembrane region" description="Helical" evidence="11">
    <location>
        <begin position="196"/>
        <end position="218"/>
    </location>
</feature>
<dbReference type="Gene3D" id="1.20.120.220">
    <property type="entry name" value="ATP synthase, F0 complex, subunit A"/>
    <property type="match status" value="1"/>
</dbReference>
<evidence type="ECO:0000256" key="1">
    <source>
        <dbReference type="ARBA" id="ARBA00004141"/>
    </source>
</evidence>
<keyword evidence="4 11" id="KW-0138">CF(0)</keyword>
<evidence type="ECO:0000256" key="2">
    <source>
        <dbReference type="ARBA" id="ARBA00006810"/>
    </source>
</evidence>
<dbReference type="Pfam" id="PF00119">
    <property type="entry name" value="ATP-synt_A"/>
    <property type="match status" value="1"/>
</dbReference>
<comment type="function">
    <text evidence="11 12">Key component of the proton channel; it plays a direct role in the translocation of protons across the membrane.</text>
</comment>
<evidence type="ECO:0000256" key="5">
    <source>
        <dbReference type="ARBA" id="ARBA00022692"/>
    </source>
</evidence>
<evidence type="ECO:0000256" key="12">
    <source>
        <dbReference type="RuleBase" id="RU000483"/>
    </source>
</evidence>
<dbReference type="SUPFAM" id="SSF81336">
    <property type="entry name" value="F1F0 ATP synthase subunit A"/>
    <property type="match status" value="1"/>
</dbReference>
<dbReference type="HAMAP" id="MF_01393">
    <property type="entry name" value="ATP_synth_a_bact"/>
    <property type="match status" value="1"/>
</dbReference>
<feature type="transmembrane region" description="Helical" evidence="11">
    <location>
        <begin position="135"/>
        <end position="155"/>
    </location>
</feature>
<dbReference type="InterPro" id="IPR045082">
    <property type="entry name" value="ATP_syn_F0_a_bact/chloroplast"/>
</dbReference>
<evidence type="ECO:0000256" key="6">
    <source>
        <dbReference type="ARBA" id="ARBA00022781"/>
    </source>
</evidence>
<dbReference type="GO" id="GO:0045259">
    <property type="term" value="C:proton-transporting ATP synthase complex"/>
    <property type="evidence" value="ECO:0007669"/>
    <property type="project" value="UniProtKB-KW"/>
</dbReference>
<evidence type="ECO:0000313" key="14">
    <source>
        <dbReference type="Proteomes" id="UP000185544"/>
    </source>
</evidence>
<comment type="subcellular location">
    <subcellularLocation>
        <location evidence="11 12">Cell membrane</location>
        <topology evidence="11 12">Multi-pass membrane protein</topology>
    </subcellularLocation>
    <subcellularLocation>
        <location evidence="1">Membrane</location>
        <topology evidence="1">Multi-pass membrane protein</topology>
    </subcellularLocation>
</comment>
<dbReference type="CDD" id="cd00310">
    <property type="entry name" value="ATP-synt_Fo_a_6"/>
    <property type="match status" value="1"/>
</dbReference>
<dbReference type="AlphaFoldDB" id="A0A1L6MYS4"/>
<evidence type="ECO:0000256" key="3">
    <source>
        <dbReference type="ARBA" id="ARBA00022448"/>
    </source>
</evidence>
<dbReference type="STRING" id="1882918.BCY86_07695"/>
<gene>
    <name evidence="11" type="primary">atpB</name>
    <name evidence="13" type="ORF">BCY86_07695</name>
</gene>
<organism evidence="13 14">
    <name type="scientific">Pajaroellobacter abortibovis</name>
    <dbReference type="NCBI Taxonomy" id="1882918"/>
    <lineage>
        <taxon>Bacteria</taxon>
        <taxon>Pseudomonadati</taxon>
        <taxon>Myxococcota</taxon>
        <taxon>Polyangia</taxon>
        <taxon>Polyangiales</taxon>
        <taxon>Polyangiaceae</taxon>
    </lineage>
</organism>
<dbReference type="PRINTS" id="PR00123">
    <property type="entry name" value="ATPASEA"/>
</dbReference>
<keyword evidence="10 11" id="KW-0066">ATP synthesis</keyword>
<keyword evidence="11" id="KW-1003">Cell membrane</keyword>
<evidence type="ECO:0000313" key="13">
    <source>
        <dbReference type="EMBL" id="APS00568.1"/>
    </source>
</evidence>
<comment type="similarity">
    <text evidence="2 11 12">Belongs to the ATPase A chain family.</text>
</comment>